<dbReference type="EMBL" id="KB321066">
    <property type="protein sequence ID" value="ELW48269.1"/>
    <property type="molecule type" value="Genomic_DNA"/>
</dbReference>
<reference evidence="3" key="1">
    <citation type="submission" date="2012-07" db="EMBL/GenBank/DDBJ databases">
        <title>Genome of the Chinese tree shrew, a rising model animal genetically related to primates.</title>
        <authorList>
            <person name="Zhang G."/>
            <person name="Fan Y."/>
            <person name="Yao Y."/>
            <person name="Huang Z."/>
        </authorList>
    </citation>
    <scope>NUCLEOTIDE SEQUENCE [LARGE SCALE GENOMIC DNA]</scope>
</reference>
<sequence>MGLSNTIRILCSLKLMDDWHQDMSLVRILRLPSQRPMVQETRLTGVLALQPKANGAENKADQGAEEQKVSLQDCQQSQCSDWPRLQGTANGFSHTGLYRFEEIQSVTGVTYKSICYKRLPRTCHVPGTGLDPADAGHRRSPWCWSFSPSLELSAVLELSMVLTLSVVLKLSRVLALSVVLALSMVLAFCTALLAPLCGAYQSLGCSCFYGRNRRSYGKTGKWKWQYETARVHFDLENGPRKNDGLVFSLPERTGNVANQVHQVLIQNI</sequence>
<evidence type="ECO:0000313" key="3">
    <source>
        <dbReference type="Proteomes" id="UP000011518"/>
    </source>
</evidence>
<gene>
    <name evidence="2" type="ORF">TREES_T100001946</name>
</gene>
<keyword evidence="1" id="KW-0812">Transmembrane</keyword>
<dbReference type="Proteomes" id="UP000011518">
    <property type="component" value="Unassembled WGS sequence"/>
</dbReference>
<name>L9JD65_TUPCH</name>
<accession>L9JD65</accession>
<reference evidence="3" key="2">
    <citation type="journal article" date="2013" name="Nat. Commun.">
        <title>Genome of the Chinese tree shrew.</title>
        <authorList>
            <person name="Fan Y."/>
            <person name="Huang Z.Y."/>
            <person name="Cao C.C."/>
            <person name="Chen C.S."/>
            <person name="Chen Y.X."/>
            <person name="Fan D.D."/>
            <person name="He J."/>
            <person name="Hou H.L."/>
            <person name="Hu L."/>
            <person name="Hu X.T."/>
            <person name="Jiang X.T."/>
            <person name="Lai R."/>
            <person name="Lang Y.S."/>
            <person name="Liang B."/>
            <person name="Liao S.G."/>
            <person name="Mu D."/>
            <person name="Ma Y.Y."/>
            <person name="Niu Y.Y."/>
            <person name="Sun X.Q."/>
            <person name="Xia J.Q."/>
            <person name="Xiao J."/>
            <person name="Xiong Z.Q."/>
            <person name="Xu L."/>
            <person name="Yang L."/>
            <person name="Zhang Y."/>
            <person name="Zhao W."/>
            <person name="Zhao X.D."/>
            <person name="Zheng Y.T."/>
            <person name="Zhou J.M."/>
            <person name="Zhu Y.B."/>
            <person name="Zhang G.J."/>
            <person name="Wang J."/>
            <person name="Yao Y.G."/>
        </authorList>
    </citation>
    <scope>NUCLEOTIDE SEQUENCE [LARGE SCALE GENOMIC DNA]</scope>
</reference>
<keyword evidence="3" id="KW-1185">Reference proteome</keyword>
<protein>
    <submittedName>
        <fullName evidence="2">Uncharacterized protein</fullName>
    </submittedName>
</protein>
<dbReference type="InParanoid" id="L9JD65"/>
<organism evidence="2 3">
    <name type="scientific">Tupaia chinensis</name>
    <name type="common">Chinese tree shrew</name>
    <name type="synonym">Tupaia belangeri chinensis</name>
    <dbReference type="NCBI Taxonomy" id="246437"/>
    <lineage>
        <taxon>Eukaryota</taxon>
        <taxon>Metazoa</taxon>
        <taxon>Chordata</taxon>
        <taxon>Craniata</taxon>
        <taxon>Vertebrata</taxon>
        <taxon>Euteleostomi</taxon>
        <taxon>Mammalia</taxon>
        <taxon>Eutheria</taxon>
        <taxon>Euarchontoglires</taxon>
        <taxon>Scandentia</taxon>
        <taxon>Tupaiidae</taxon>
        <taxon>Tupaia</taxon>
    </lineage>
</organism>
<feature type="transmembrane region" description="Helical" evidence="1">
    <location>
        <begin position="174"/>
        <end position="194"/>
    </location>
</feature>
<proteinExistence type="predicted"/>
<evidence type="ECO:0000313" key="2">
    <source>
        <dbReference type="EMBL" id="ELW48269.1"/>
    </source>
</evidence>
<evidence type="ECO:0000256" key="1">
    <source>
        <dbReference type="SAM" id="Phobius"/>
    </source>
</evidence>
<dbReference type="AlphaFoldDB" id="L9JD65"/>
<keyword evidence="1" id="KW-0472">Membrane</keyword>
<keyword evidence="1" id="KW-1133">Transmembrane helix</keyword>